<dbReference type="EMBL" id="KL198045">
    <property type="protein sequence ID" value="KDQ13219.1"/>
    <property type="molecule type" value="Genomic_DNA"/>
</dbReference>
<accession>A0A067MCC0</accession>
<keyword evidence="5" id="KW-1185">Reference proteome</keyword>
<keyword evidence="3" id="KW-0949">S-adenosyl-L-methionine</keyword>
<dbReference type="Proteomes" id="UP000027195">
    <property type="component" value="Unassembled WGS sequence"/>
</dbReference>
<protein>
    <submittedName>
        <fullName evidence="4">Uncharacterized protein</fullName>
    </submittedName>
</protein>
<dbReference type="GO" id="GO:0032259">
    <property type="term" value="P:methylation"/>
    <property type="evidence" value="ECO:0007669"/>
    <property type="project" value="UniProtKB-KW"/>
</dbReference>
<dbReference type="HOGENOM" id="CLU_2654162_0_0_1"/>
<dbReference type="OrthoDB" id="5954793at2759"/>
<dbReference type="Pfam" id="PF11968">
    <property type="entry name" value="Bmt2"/>
    <property type="match status" value="1"/>
</dbReference>
<proteinExistence type="predicted"/>
<keyword evidence="2" id="KW-0808">Transferase</keyword>
<sequence>MSGMEAYQRMSVIRQGKDRDEKVLVGWLHELGFIGARNSITRLLEEGALKHDNYAMHSAWISSCTPTDLRSQHPEI</sequence>
<gene>
    <name evidence="4" type="ORF">BOTBODRAFT_56270</name>
</gene>
<evidence type="ECO:0000313" key="4">
    <source>
        <dbReference type="EMBL" id="KDQ13219.1"/>
    </source>
</evidence>
<evidence type="ECO:0000256" key="3">
    <source>
        <dbReference type="ARBA" id="ARBA00022691"/>
    </source>
</evidence>
<evidence type="ECO:0000256" key="1">
    <source>
        <dbReference type="ARBA" id="ARBA00022603"/>
    </source>
</evidence>
<keyword evidence="1" id="KW-0489">Methyltransferase</keyword>
<name>A0A067MCC0_BOTB1</name>
<reference evidence="5" key="1">
    <citation type="journal article" date="2014" name="Proc. Natl. Acad. Sci. U.S.A.">
        <title>Extensive sampling of basidiomycete genomes demonstrates inadequacy of the white-rot/brown-rot paradigm for wood decay fungi.</title>
        <authorList>
            <person name="Riley R."/>
            <person name="Salamov A.A."/>
            <person name="Brown D.W."/>
            <person name="Nagy L.G."/>
            <person name="Floudas D."/>
            <person name="Held B.W."/>
            <person name="Levasseur A."/>
            <person name="Lombard V."/>
            <person name="Morin E."/>
            <person name="Otillar R."/>
            <person name="Lindquist E.A."/>
            <person name="Sun H."/>
            <person name="LaButti K.M."/>
            <person name="Schmutz J."/>
            <person name="Jabbour D."/>
            <person name="Luo H."/>
            <person name="Baker S.E."/>
            <person name="Pisabarro A.G."/>
            <person name="Walton J.D."/>
            <person name="Blanchette R.A."/>
            <person name="Henrissat B."/>
            <person name="Martin F."/>
            <person name="Cullen D."/>
            <person name="Hibbett D.S."/>
            <person name="Grigoriev I.V."/>
        </authorList>
    </citation>
    <scope>NUCLEOTIDE SEQUENCE [LARGE SCALE GENOMIC DNA]</scope>
    <source>
        <strain evidence="5">FD-172 SS1</strain>
    </source>
</reference>
<dbReference type="InParanoid" id="A0A067MCC0"/>
<evidence type="ECO:0000256" key="2">
    <source>
        <dbReference type="ARBA" id="ARBA00022679"/>
    </source>
</evidence>
<dbReference type="STRING" id="930990.A0A067MCC0"/>
<evidence type="ECO:0000313" key="5">
    <source>
        <dbReference type="Proteomes" id="UP000027195"/>
    </source>
</evidence>
<organism evidence="4 5">
    <name type="scientific">Botryobasidium botryosum (strain FD-172 SS1)</name>
    <dbReference type="NCBI Taxonomy" id="930990"/>
    <lineage>
        <taxon>Eukaryota</taxon>
        <taxon>Fungi</taxon>
        <taxon>Dikarya</taxon>
        <taxon>Basidiomycota</taxon>
        <taxon>Agaricomycotina</taxon>
        <taxon>Agaricomycetes</taxon>
        <taxon>Cantharellales</taxon>
        <taxon>Botryobasidiaceae</taxon>
        <taxon>Botryobasidium</taxon>
    </lineage>
</organism>
<dbReference type="GO" id="GO:0008168">
    <property type="term" value="F:methyltransferase activity"/>
    <property type="evidence" value="ECO:0007669"/>
    <property type="project" value="UniProtKB-KW"/>
</dbReference>
<dbReference type="AlphaFoldDB" id="A0A067MCC0"/>
<dbReference type="InterPro" id="IPR021867">
    <property type="entry name" value="Bmt2/SAMTOR"/>
</dbReference>